<keyword evidence="2" id="KW-1185">Reference proteome</keyword>
<dbReference type="AlphaFoldDB" id="A0A5D8QI80"/>
<evidence type="ECO:0000313" key="2">
    <source>
        <dbReference type="Proteomes" id="UP000322976"/>
    </source>
</evidence>
<name>A0A5D8QI80_9THEO</name>
<dbReference type="RefSeq" id="WP_149544195.1">
    <property type="nucleotide sequence ID" value="NZ_VTPS01000001.1"/>
</dbReference>
<evidence type="ECO:0000313" key="1">
    <source>
        <dbReference type="EMBL" id="TZE83576.1"/>
    </source>
</evidence>
<protein>
    <submittedName>
        <fullName evidence="1">Uncharacterized protein</fullName>
    </submittedName>
</protein>
<reference evidence="1 2" key="1">
    <citation type="submission" date="2019-08" db="EMBL/GenBank/DDBJ databases">
        <title>Calorimonas adulescens gen. nov., sp. nov., an anaerobic thermophilic bacterium from Sakhalin hot spring.</title>
        <authorList>
            <person name="Khomyakova M.A."/>
            <person name="Merkel A.Y."/>
            <person name="Novikov A."/>
            <person name="Bonch-Osmolovskaya E.A."/>
            <person name="Slobodkin A.I."/>
        </authorList>
    </citation>
    <scope>NUCLEOTIDE SEQUENCE [LARGE SCALE GENOMIC DNA]</scope>
    <source>
        <strain evidence="1 2">A05MB</strain>
    </source>
</reference>
<accession>A0A5D8QI80</accession>
<dbReference type="Proteomes" id="UP000322976">
    <property type="component" value="Unassembled WGS sequence"/>
</dbReference>
<gene>
    <name evidence="1" type="ORF">FWJ32_01480</name>
</gene>
<proteinExistence type="predicted"/>
<dbReference type="EMBL" id="VTPS01000001">
    <property type="protein sequence ID" value="TZE83576.1"/>
    <property type="molecule type" value="Genomic_DNA"/>
</dbReference>
<organism evidence="1 2">
    <name type="scientific">Calorimonas adulescens</name>
    <dbReference type="NCBI Taxonomy" id="2606906"/>
    <lineage>
        <taxon>Bacteria</taxon>
        <taxon>Bacillati</taxon>
        <taxon>Bacillota</taxon>
        <taxon>Clostridia</taxon>
        <taxon>Thermoanaerobacterales</taxon>
        <taxon>Thermoanaerobacteraceae</taxon>
        <taxon>Calorimonas</taxon>
    </lineage>
</organism>
<comment type="caution">
    <text evidence="1">The sequence shown here is derived from an EMBL/GenBank/DDBJ whole genome shotgun (WGS) entry which is preliminary data.</text>
</comment>
<sequence>MIMLTGNEHFTYDGMPIGVLLNDFWSWSSSDLLNNTLRGALAEFIIGSALGIDFSTCRRDWESFDLLSPSGYRIEVKSSAYLQSWEQSKLSRIQFSIRPSRSWTSDSGYSDTIVRQSDIYVFCLFACKEKSSSNPLDLTQWEFYILPTKVLDDACGDQVSITLSSLIKLNPIKSNYGELANKIEEVYKNGS</sequence>